<evidence type="ECO:0000256" key="8">
    <source>
        <dbReference type="ARBA" id="ARBA00023180"/>
    </source>
</evidence>
<dbReference type="InterPro" id="IPR052280">
    <property type="entry name" value="HEPACAM_domain"/>
</dbReference>
<dbReference type="AlphaFoldDB" id="A0A9W7THX1"/>
<feature type="signal peptide" evidence="13">
    <location>
        <begin position="1"/>
        <end position="20"/>
    </location>
</feature>
<dbReference type="SUPFAM" id="SSF48726">
    <property type="entry name" value="Immunoglobulin"/>
    <property type="match status" value="2"/>
</dbReference>
<dbReference type="SMART" id="SM00409">
    <property type="entry name" value="IG"/>
    <property type="match status" value="3"/>
</dbReference>
<accession>A0A9W7THX1</accession>
<evidence type="ECO:0000256" key="4">
    <source>
        <dbReference type="ARBA" id="ARBA00022729"/>
    </source>
</evidence>
<keyword evidence="16" id="KW-1185">Reference proteome</keyword>
<evidence type="ECO:0000256" key="6">
    <source>
        <dbReference type="ARBA" id="ARBA00023136"/>
    </source>
</evidence>
<reference evidence="15" key="1">
    <citation type="submission" date="2021-02" db="EMBL/GenBank/DDBJ databases">
        <title>Comparative genomics reveals that relaxation of natural selection precedes convergent phenotypic evolution of cavefish.</title>
        <authorList>
            <person name="Peng Z."/>
        </authorList>
    </citation>
    <scope>NUCLEOTIDE SEQUENCE</scope>
    <source>
        <tissue evidence="15">Muscle</tissue>
    </source>
</reference>
<dbReference type="PANTHER" id="PTHR44888">
    <property type="entry name" value="HEPACAM FAMILY MEMBER 2-RELATED"/>
    <property type="match status" value="1"/>
</dbReference>
<evidence type="ECO:0000256" key="10">
    <source>
        <dbReference type="ARBA" id="ARBA00023319"/>
    </source>
</evidence>
<evidence type="ECO:0000259" key="14">
    <source>
        <dbReference type="PROSITE" id="PS50835"/>
    </source>
</evidence>
<evidence type="ECO:0000256" key="1">
    <source>
        <dbReference type="ARBA" id="ARBA00004496"/>
    </source>
</evidence>
<dbReference type="EMBL" id="JAFHDT010000016">
    <property type="protein sequence ID" value="KAI7799075.1"/>
    <property type="molecule type" value="Genomic_DNA"/>
</dbReference>
<dbReference type="GO" id="GO:0012505">
    <property type="term" value="C:endomembrane system"/>
    <property type="evidence" value="ECO:0007669"/>
    <property type="project" value="UniProtKB-SubCell"/>
</dbReference>
<sequence>ECVGVTMFLLMCTLFLGVDGMEYISLEPTQHGKYGDSMLLRVEPHFDVKNVKFQGAWYKTKPTYTLLVTFTESNAILNMRLRNKPVLKLPDVSLDIEHLDEDAEGEYKLEINIIFPGSSTPVAVTKIVTITVSVPVSKPVLSKSPGADLIEERDNVTLTCSVETGTNVQYEWIKNNMAVVPSERHTFSQDHGTLVISPVSKDDRGRYTCEAKNHISHELSEGTALSVYYGPYNLEVNSEQGLKTGGVFTVNPGELVFFDCLADSNPPNSCVWISKTSNGTEIIMTGTRFEVTSYELAQAKEFWCRAFNNVTKKQDETKFSLVVARLGKGREKHIQEGGALSSLTFITISSVVIIVCMMFVLIRKSCHPRRSMKPMTEQRGLHRSGHEDATEDFGIYEFVSVPGKMESTQASCRSLARLDSVKDLHTTIYDVIRHVPETPTLSLLK</sequence>
<feature type="domain" description="Ig-like" evidence="14">
    <location>
        <begin position="231"/>
        <end position="320"/>
    </location>
</feature>
<dbReference type="InterPro" id="IPR013783">
    <property type="entry name" value="Ig-like_fold"/>
</dbReference>
<gene>
    <name evidence="15" type="ORF">IRJ41_017337</name>
</gene>
<keyword evidence="6 12" id="KW-0472">Membrane</keyword>
<dbReference type="InterPro" id="IPR003599">
    <property type="entry name" value="Ig_sub"/>
</dbReference>
<feature type="non-terminal residue" evidence="15">
    <location>
        <position position="445"/>
    </location>
</feature>
<evidence type="ECO:0000313" key="16">
    <source>
        <dbReference type="Proteomes" id="UP001059041"/>
    </source>
</evidence>
<evidence type="ECO:0000256" key="13">
    <source>
        <dbReference type="SAM" id="SignalP"/>
    </source>
</evidence>
<comment type="caution">
    <text evidence="15">The sequence shown here is derived from an EMBL/GenBank/DDBJ whole genome shotgun (WGS) entry which is preliminary data.</text>
</comment>
<evidence type="ECO:0000256" key="9">
    <source>
        <dbReference type="ARBA" id="ARBA00023306"/>
    </source>
</evidence>
<proteinExistence type="predicted"/>
<dbReference type="Proteomes" id="UP001059041">
    <property type="component" value="Linkage Group LG16"/>
</dbReference>
<keyword evidence="9" id="KW-0131">Cell cycle</keyword>
<keyword evidence="8" id="KW-0325">Glycoprotein</keyword>
<name>A0A9W7THX1_TRIRA</name>
<dbReference type="InterPro" id="IPR007110">
    <property type="entry name" value="Ig-like_dom"/>
</dbReference>
<dbReference type="SMART" id="SM00408">
    <property type="entry name" value="IGc2"/>
    <property type="match status" value="2"/>
</dbReference>
<evidence type="ECO:0000313" key="15">
    <source>
        <dbReference type="EMBL" id="KAI7799075.1"/>
    </source>
</evidence>
<feature type="chain" id="PRO_5040789213" evidence="13">
    <location>
        <begin position="21"/>
        <end position="445"/>
    </location>
</feature>
<evidence type="ECO:0000256" key="2">
    <source>
        <dbReference type="ARBA" id="ARBA00022490"/>
    </source>
</evidence>
<dbReference type="Pfam" id="PF13927">
    <property type="entry name" value="Ig_3"/>
    <property type="match status" value="1"/>
</dbReference>
<keyword evidence="5 12" id="KW-1133">Transmembrane helix</keyword>
<protein>
    <submittedName>
        <fullName evidence="15">HEPACAM family member 2</fullName>
    </submittedName>
</protein>
<dbReference type="PANTHER" id="PTHR44888:SF1">
    <property type="entry name" value="HEPACAM FAMILY MEMBER 2"/>
    <property type="match status" value="1"/>
</dbReference>
<evidence type="ECO:0000256" key="5">
    <source>
        <dbReference type="ARBA" id="ARBA00022989"/>
    </source>
</evidence>
<dbReference type="GO" id="GO:0005737">
    <property type="term" value="C:cytoplasm"/>
    <property type="evidence" value="ECO:0007669"/>
    <property type="project" value="UniProtKB-SubCell"/>
</dbReference>
<organism evidence="15 16">
    <name type="scientific">Triplophysa rosa</name>
    <name type="common">Cave loach</name>
    <dbReference type="NCBI Taxonomy" id="992332"/>
    <lineage>
        <taxon>Eukaryota</taxon>
        <taxon>Metazoa</taxon>
        <taxon>Chordata</taxon>
        <taxon>Craniata</taxon>
        <taxon>Vertebrata</taxon>
        <taxon>Euteleostomi</taxon>
        <taxon>Actinopterygii</taxon>
        <taxon>Neopterygii</taxon>
        <taxon>Teleostei</taxon>
        <taxon>Ostariophysi</taxon>
        <taxon>Cypriniformes</taxon>
        <taxon>Nemacheilidae</taxon>
        <taxon>Triplophysa</taxon>
    </lineage>
</organism>
<dbReference type="Gene3D" id="2.60.40.10">
    <property type="entry name" value="Immunoglobulins"/>
    <property type="match status" value="3"/>
</dbReference>
<feature type="domain" description="Ig-like" evidence="14">
    <location>
        <begin position="139"/>
        <end position="226"/>
    </location>
</feature>
<dbReference type="InterPro" id="IPR003598">
    <property type="entry name" value="Ig_sub2"/>
</dbReference>
<keyword evidence="4 13" id="KW-0732">Signal</keyword>
<keyword evidence="10" id="KW-0393">Immunoglobulin domain</keyword>
<keyword evidence="7" id="KW-1015">Disulfide bond</keyword>
<comment type="subcellular location">
    <subcellularLocation>
        <location evidence="1">Cytoplasm</location>
    </subcellularLocation>
    <subcellularLocation>
        <location evidence="11">Endomembrane system</location>
        <topology evidence="11">Single-pass type I membrane protein</topology>
    </subcellularLocation>
</comment>
<evidence type="ECO:0000256" key="7">
    <source>
        <dbReference type="ARBA" id="ARBA00023157"/>
    </source>
</evidence>
<dbReference type="PROSITE" id="PS50835">
    <property type="entry name" value="IG_LIKE"/>
    <property type="match status" value="2"/>
</dbReference>
<dbReference type="InterPro" id="IPR036179">
    <property type="entry name" value="Ig-like_dom_sf"/>
</dbReference>
<feature type="transmembrane region" description="Helical" evidence="12">
    <location>
        <begin position="340"/>
        <end position="362"/>
    </location>
</feature>
<keyword evidence="3 12" id="KW-0812">Transmembrane</keyword>
<evidence type="ECO:0000256" key="3">
    <source>
        <dbReference type="ARBA" id="ARBA00022692"/>
    </source>
</evidence>
<evidence type="ECO:0000256" key="11">
    <source>
        <dbReference type="ARBA" id="ARBA00046288"/>
    </source>
</evidence>
<keyword evidence="2" id="KW-0963">Cytoplasm</keyword>
<evidence type="ECO:0000256" key="12">
    <source>
        <dbReference type="SAM" id="Phobius"/>
    </source>
</evidence>